<comment type="caution">
    <text evidence="2">The sequence shown here is derived from an EMBL/GenBank/DDBJ whole genome shotgun (WGS) entry which is preliminary data.</text>
</comment>
<name>A0A917CK91_9GAMM</name>
<evidence type="ECO:0000313" key="3">
    <source>
        <dbReference type="Proteomes" id="UP000605253"/>
    </source>
</evidence>
<evidence type="ECO:0000256" key="1">
    <source>
        <dbReference type="SAM" id="Phobius"/>
    </source>
</evidence>
<keyword evidence="1" id="KW-1133">Transmembrane helix</keyword>
<reference evidence="2" key="1">
    <citation type="journal article" date="2014" name="Int. J. Syst. Evol. Microbiol.">
        <title>Complete genome sequence of Corynebacterium casei LMG S-19264T (=DSM 44701T), isolated from a smear-ripened cheese.</title>
        <authorList>
            <consortium name="US DOE Joint Genome Institute (JGI-PGF)"/>
            <person name="Walter F."/>
            <person name="Albersmeier A."/>
            <person name="Kalinowski J."/>
            <person name="Ruckert C."/>
        </authorList>
    </citation>
    <scope>NUCLEOTIDE SEQUENCE</scope>
    <source>
        <strain evidence="2">CGMCC 1.12181</strain>
    </source>
</reference>
<protein>
    <recommendedName>
        <fullName evidence="4">5-bromo-4-chloroindolyl phosphate hydrolysis protein</fullName>
    </recommendedName>
</protein>
<reference evidence="2" key="2">
    <citation type="submission" date="2020-09" db="EMBL/GenBank/DDBJ databases">
        <authorList>
            <person name="Sun Q."/>
            <person name="Zhou Y."/>
        </authorList>
    </citation>
    <scope>NUCLEOTIDE SEQUENCE</scope>
    <source>
        <strain evidence="2">CGMCC 1.12181</strain>
    </source>
</reference>
<sequence>MSDRQRPVKYRERAKKTLLEFQATAWLLYFYSLPFLFAALWQLISGHLWLFLISFGCFFGVLLSAVWMSKGRKNKHHFQKRKYTLQQPFPLMFLASLSLGASAFAGAFLVAGLGLLSAIGHGVAATVGSWLWYGLDAVGGSAFDEVKDKDSQTILAISEQSIVNIEQAEKSIDNRFLKGYLHDIVRLARNVVETLVEKPEKIPKARRFLHSYLDATESVIERYAKTHKQVDNNQLDENFKNVLQNIVNVFAEQQQKLIEDDVFDLDVDIEVLNTLLEKQGIN</sequence>
<dbReference type="Proteomes" id="UP000605253">
    <property type="component" value="Unassembled WGS sequence"/>
</dbReference>
<feature type="transmembrane region" description="Helical" evidence="1">
    <location>
        <begin position="47"/>
        <end position="68"/>
    </location>
</feature>
<evidence type="ECO:0008006" key="4">
    <source>
        <dbReference type="Google" id="ProtNLM"/>
    </source>
</evidence>
<feature type="transmembrane region" description="Helical" evidence="1">
    <location>
        <begin position="21"/>
        <end position="41"/>
    </location>
</feature>
<accession>A0A917CK91</accession>
<proteinExistence type="predicted"/>
<evidence type="ECO:0000313" key="2">
    <source>
        <dbReference type="EMBL" id="GGF91450.1"/>
    </source>
</evidence>
<dbReference type="InterPro" id="IPR018770">
    <property type="entry name" value="ChloroindolylP_hydrolase"/>
</dbReference>
<dbReference type="AlphaFoldDB" id="A0A917CK91"/>
<gene>
    <name evidence="2" type="ORF">GCM10011365_10850</name>
</gene>
<dbReference type="RefSeq" id="WP_188364672.1">
    <property type="nucleotide sequence ID" value="NZ_BAABJF010000017.1"/>
</dbReference>
<dbReference type="Pfam" id="PF10112">
    <property type="entry name" value="Halogen_Hydrol"/>
    <property type="match status" value="1"/>
</dbReference>
<organism evidence="2 3">
    <name type="scientific">Marinicella pacifica</name>
    <dbReference type="NCBI Taxonomy" id="1171543"/>
    <lineage>
        <taxon>Bacteria</taxon>
        <taxon>Pseudomonadati</taxon>
        <taxon>Pseudomonadota</taxon>
        <taxon>Gammaproteobacteria</taxon>
        <taxon>Lysobacterales</taxon>
        <taxon>Marinicellaceae</taxon>
        <taxon>Marinicella</taxon>
    </lineage>
</organism>
<keyword evidence="1" id="KW-0472">Membrane</keyword>
<dbReference type="EMBL" id="BMEO01000003">
    <property type="protein sequence ID" value="GGF91450.1"/>
    <property type="molecule type" value="Genomic_DNA"/>
</dbReference>
<keyword evidence="3" id="KW-1185">Reference proteome</keyword>
<keyword evidence="1" id="KW-0812">Transmembrane</keyword>
<feature type="transmembrane region" description="Helical" evidence="1">
    <location>
        <begin position="89"/>
        <end position="109"/>
    </location>
</feature>